<dbReference type="PANTHER" id="PTHR33048">
    <property type="entry name" value="PTH11-LIKE INTEGRAL MEMBRANE PROTEIN (AFU_ORTHOLOGUE AFUA_5G11245)"/>
    <property type="match status" value="1"/>
</dbReference>
<evidence type="ECO:0000259" key="7">
    <source>
        <dbReference type="Pfam" id="PF20684"/>
    </source>
</evidence>
<evidence type="ECO:0000256" key="2">
    <source>
        <dbReference type="ARBA" id="ARBA00022692"/>
    </source>
</evidence>
<evidence type="ECO:0000256" key="4">
    <source>
        <dbReference type="ARBA" id="ARBA00023136"/>
    </source>
</evidence>
<comment type="subcellular location">
    <subcellularLocation>
        <location evidence="1">Membrane</location>
        <topology evidence="1">Multi-pass membrane protein</topology>
    </subcellularLocation>
</comment>
<evidence type="ECO:0000256" key="6">
    <source>
        <dbReference type="SAM" id="Phobius"/>
    </source>
</evidence>
<keyword evidence="2 6" id="KW-0812">Transmembrane</keyword>
<evidence type="ECO:0000256" key="5">
    <source>
        <dbReference type="ARBA" id="ARBA00038359"/>
    </source>
</evidence>
<keyword evidence="9" id="KW-1185">Reference proteome</keyword>
<evidence type="ECO:0000256" key="1">
    <source>
        <dbReference type="ARBA" id="ARBA00004141"/>
    </source>
</evidence>
<feature type="transmembrane region" description="Helical" evidence="6">
    <location>
        <begin position="224"/>
        <end position="248"/>
    </location>
</feature>
<feature type="transmembrane region" description="Helical" evidence="6">
    <location>
        <begin position="102"/>
        <end position="126"/>
    </location>
</feature>
<feature type="transmembrane region" description="Helical" evidence="6">
    <location>
        <begin position="192"/>
        <end position="212"/>
    </location>
</feature>
<dbReference type="GO" id="GO:0016020">
    <property type="term" value="C:membrane"/>
    <property type="evidence" value="ECO:0007669"/>
    <property type="project" value="UniProtKB-SubCell"/>
</dbReference>
<dbReference type="InterPro" id="IPR049326">
    <property type="entry name" value="Rhodopsin_dom_fungi"/>
</dbReference>
<feature type="domain" description="Rhodopsin" evidence="7">
    <location>
        <begin position="43"/>
        <end position="287"/>
    </location>
</feature>
<protein>
    <recommendedName>
        <fullName evidence="7">Rhodopsin domain-containing protein</fullName>
    </recommendedName>
</protein>
<accession>A0AAW0Q4Y2</accession>
<sequence length="449" mass="50437">MDPSLPPPPQIDPDSDYAKASNAGRIVGVVAVFHFIALTFVALRTYVRAFMVKSVGLDDGFILLSVFIALGSWICLCLQIPYGLGRHGLAIPPEQRVHFEHISFWKTVMTDGFAMGFLRISMALSLMRLNREIKWYKYSLYAIIVFVVLYTIQATVVLFTYCKPYSGWWEFQWMNPFDPRCFDFNMFLNLTYWNISCNIFTDICLGVMPIPIVWNLKMKLRLRLYVIAILNLGYFSIVAGICKAVFMLTTGGSPDNTFDYWVHFWQNLQLNIGIIAACAQFLRPLLGRVLKLNSTGAKSSSYPQYNKEGHGKYGLQTIGSSAPKRRTRLGSHNVDEFELQTKSWDEVMAMDNDSGAVVGVQTGSSETGSSAAIVRRVGEGVAPAQQLHRQGLDGGGKNTHSAAAYYSEEPAAMMSSRDSNSEEFILHKSDKELEGITCRKEYTVQYSVR</sequence>
<feature type="transmembrane region" description="Helical" evidence="6">
    <location>
        <begin position="59"/>
        <end position="82"/>
    </location>
</feature>
<organism evidence="8 9">
    <name type="scientific">Apiospora kogelbergensis</name>
    <dbReference type="NCBI Taxonomy" id="1337665"/>
    <lineage>
        <taxon>Eukaryota</taxon>
        <taxon>Fungi</taxon>
        <taxon>Dikarya</taxon>
        <taxon>Ascomycota</taxon>
        <taxon>Pezizomycotina</taxon>
        <taxon>Sordariomycetes</taxon>
        <taxon>Xylariomycetidae</taxon>
        <taxon>Amphisphaeriales</taxon>
        <taxon>Apiosporaceae</taxon>
        <taxon>Apiospora</taxon>
    </lineage>
</organism>
<evidence type="ECO:0000256" key="3">
    <source>
        <dbReference type="ARBA" id="ARBA00022989"/>
    </source>
</evidence>
<dbReference type="AlphaFoldDB" id="A0AAW0Q4Y2"/>
<dbReference type="Pfam" id="PF20684">
    <property type="entry name" value="Fung_rhodopsin"/>
    <property type="match status" value="1"/>
</dbReference>
<feature type="transmembrane region" description="Helical" evidence="6">
    <location>
        <begin position="268"/>
        <end position="286"/>
    </location>
</feature>
<dbReference type="Proteomes" id="UP001392437">
    <property type="component" value="Unassembled WGS sequence"/>
</dbReference>
<gene>
    <name evidence="8" type="ORF">PG999_014463</name>
</gene>
<evidence type="ECO:0000313" key="9">
    <source>
        <dbReference type="Proteomes" id="UP001392437"/>
    </source>
</evidence>
<feature type="transmembrane region" description="Helical" evidence="6">
    <location>
        <begin position="26"/>
        <end position="47"/>
    </location>
</feature>
<keyword evidence="3 6" id="KW-1133">Transmembrane helix</keyword>
<reference evidence="8 9" key="1">
    <citation type="submission" date="2023-01" db="EMBL/GenBank/DDBJ databases">
        <title>Analysis of 21 Apiospora genomes using comparative genomics revels a genus with tremendous synthesis potential of carbohydrate active enzymes and secondary metabolites.</title>
        <authorList>
            <person name="Sorensen T."/>
        </authorList>
    </citation>
    <scope>NUCLEOTIDE SEQUENCE [LARGE SCALE GENOMIC DNA]</scope>
    <source>
        <strain evidence="8 9">CBS 117206</strain>
    </source>
</reference>
<evidence type="ECO:0000313" key="8">
    <source>
        <dbReference type="EMBL" id="KAK8092876.1"/>
    </source>
</evidence>
<feature type="transmembrane region" description="Helical" evidence="6">
    <location>
        <begin position="138"/>
        <end position="161"/>
    </location>
</feature>
<comment type="similarity">
    <text evidence="5">Belongs to the SAT4 family.</text>
</comment>
<keyword evidence="4 6" id="KW-0472">Membrane</keyword>
<dbReference type="InterPro" id="IPR052337">
    <property type="entry name" value="SAT4-like"/>
</dbReference>
<dbReference type="PANTHER" id="PTHR33048:SF167">
    <property type="entry name" value="INTEGRAL MEMBRANE PROTEIN"/>
    <property type="match status" value="1"/>
</dbReference>
<comment type="caution">
    <text evidence="8">The sequence shown here is derived from an EMBL/GenBank/DDBJ whole genome shotgun (WGS) entry which is preliminary data.</text>
</comment>
<dbReference type="EMBL" id="JAQQWP010000012">
    <property type="protein sequence ID" value="KAK8092876.1"/>
    <property type="molecule type" value="Genomic_DNA"/>
</dbReference>
<proteinExistence type="inferred from homology"/>
<name>A0AAW0Q4Y2_9PEZI</name>